<comment type="caution">
    <text evidence="2">The sequence shown here is derived from an EMBL/GenBank/DDBJ whole genome shotgun (WGS) entry which is preliminary data.</text>
</comment>
<dbReference type="Proteomes" id="UP000224567">
    <property type="component" value="Unassembled WGS sequence"/>
</dbReference>
<name>A0A2G2WCJ2_CAPBA</name>
<dbReference type="EMBL" id="MLFT02000007">
    <property type="protein sequence ID" value="PHT42889.1"/>
    <property type="molecule type" value="Genomic_DNA"/>
</dbReference>
<dbReference type="PANTHER" id="PTHR10775">
    <property type="entry name" value="OS08G0208400 PROTEIN"/>
    <property type="match status" value="1"/>
</dbReference>
<protein>
    <recommendedName>
        <fullName evidence="1">Transposase-associated domain-containing protein</fullName>
    </recommendedName>
</protein>
<dbReference type="OrthoDB" id="1302199at2759"/>
<dbReference type="InterPro" id="IPR029480">
    <property type="entry name" value="Transpos_assoc"/>
</dbReference>
<accession>A0A2G2WCJ2</accession>
<reference evidence="2 3" key="1">
    <citation type="journal article" date="2017" name="Genome Biol.">
        <title>New reference genome sequences of hot pepper reveal the massive evolution of plant disease-resistance genes by retroduplication.</title>
        <authorList>
            <person name="Kim S."/>
            <person name="Park J."/>
            <person name="Yeom S.I."/>
            <person name="Kim Y.M."/>
            <person name="Seo E."/>
            <person name="Kim K.T."/>
            <person name="Kim M.S."/>
            <person name="Lee J.M."/>
            <person name="Cheong K."/>
            <person name="Shin H.S."/>
            <person name="Kim S.B."/>
            <person name="Han K."/>
            <person name="Lee J."/>
            <person name="Park M."/>
            <person name="Lee H.A."/>
            <person name="Lee H.Y."/>
            <person name="Lee Y."/>
            <person name="Oh S."/>
            <person name="Lee J.H."/>
            <person name="Choi E."/>
            <person name="Choi E."/>
            <person name="Lee S.E."/>
            <person name="Jeon J."/>
            <person name="Kim H."/>
            <person name="Choi G."/>
            <person name="Song H."/>
            <person name="Lee J."/>
            <person name="Lee S.C."/>
            <person name="Kwon J.K."/>
            <person name="Lee H.Y."/>
            <person name="Koo N."/>
            <person name="Hong Y."/>
            <person name="Kim R.W."/>
            <person name="Kang W.H."/>
            <person name="Huh J.H."/>
            <person name="Kang B.C."/>
            <person name="Yang T.J."/>
            <person name="Lee Y.H."/>
            <person name="Bennetzen J.L."/>
            <person name="Choi D."/>
        </authorList>
    </citation>
    <scope>NUCLEOTIDE SEQUENCE [LARGE SCALE GENOMIC DNA]</scope>
    <source>
        <strain evidence="3">cv. PBC81</strain>
    </source>
</reference>
<evidence type="ECO:0000313" key="2">
    <source>
        <dbReference type="EMBL" id="PHT42889.1"/>
    </source>
</evidence>
<keyword evidence="3" id="KW-1185">Reference proteome</keyword>
<organism evidence="2 3">
    <name type="scientific">Capsicum baccatum</name>
    <name type="common">Peruvian pepper</name>
    <dbReference type="NCBI Taxonomy" id="33114"/>
    <lineage>
        <taxon>Eukaryota</taxon>
        <taxon>Viridiplantae</taxon>
        <taxon>Streptophyta</taxon>
        <taxon>Embryophyta</taxon>
        <taxon>Tracheophyta</taxon>
        <taxon>Spermatophyta</taxon>
        <taxon>Magnoliopsida</taxon>
        <taxon>eudicotyledons</taxon>
        <taxon>Gunneridae</taxon>
        <taxon>Pentapetalae</taxon>
        <taxon>asterids</taxon>
        <taxon>lamiids</taxon>
        <taxon>Solanales</taxon>
        <taxon>Solanaceae</taxon>
        <taxon>Solanoideae</taxon>
        <taxon>Capsiceae</taxon>
        <taxon>Capsicum</taxon>
    </lineage>
</organism>
<evidence type="ECO:0000313" key="3">
    <source>
        <dbReference type="Proteomes" id="UP000224567"/>
    </source>
</evidence>
<evidence type="ECO:0000259" key="1">
    <source>
        <dbReference type="Pfam" id="PF13963"/>
    </source>
</evidence>
<sequence>MNQLLDEIKICPPIDGLSVSTDNPYVATDMADPIWDIAILHDTMQELQRVHDMNNSDREWMYNRLLEDGFINPRFIDGVESFVEFDKSHPECMDGEKLRCPSNHRKCQNKKEFDEFTVTTHLGNNAFVPNYYSWHYHGESYIPNSSVLDNHQEEALASGEIVNSQSYNEFQDMVLDVAGHSYYGNIEEDPNPITQNLYNLLKASKQKIRPGNPYRHTQLSFVARLLNLKAEHHFSKRLYDELCQFISELMPTDNIMIDSFYSTKKLMRGLGLPVEKIDYCKKRSQLRNFS</sequence>
<dbReference type="Pfam" id="PF13963">
    <property type="entry name" value="Transpos_assoc"/>
    <property type="match status" value="1"/>
</dbReference>
<dbReference type="PANTHER" id="PTHR10775:SF188">
    <property type="entry name" value="TRANSPOSASE-ASSOCIATED DOMAIN-CONTAINING PROTEIN"/>
    <property type="match status" value="1"/>
</dbReference>
<proteinExistence type="predicted"/>
<gene>
    <name evidence="2" type="ORF">CQW23_16914</name>
</gene>
<reference evidence="3" key="2">
    <citation type="journal article" date="2017" name="J. Anim. Genet.">
        <title>Multiple reference genome sequences of hot pepper reveal the massive evolution of plant disease resistance genes by retroduplication.</title>
        <authorList>
            <person name="Kim S."/>
            <person name="Park J."/>
            <person name="Yeom S.-I."/>
            <person name="Kim Y.-M."/>
            <person name="Seo E."/>
            <person name="Kim K.-T."/>
            <person name="Kim M.-S."/>
            <person name="Lee J.M."/>
            <person name="Cheong K."/>
            <person name="Shin H.-S."/>
            <person name="Kim S.-B."/>
            <person name="Han K."/>
            <person name="Lee J."/>
            <person name="Park M."/>
            <person name="Lee H.-A."/>
            <person name="Lee H.-Y."/>
            <person name="Lee Y."/>
            <person name="Oh S."/>
            <person name="Lee J.H."/>
            <person name="Choi E."/>
            <person name="Choi E."/>
            <person name="Lee S.E."/>
            <person name="Jeon J."/>
            <person name="Kim H."/>
            <person name="Choi G."/>
            <person name="Song H."/>
            <person name="Lee J."/>
            <person name="Lee S.-C."/>
            <person name="Kwon J.-K."/>
            <person name="Lee H.-Y."/>
            <person name="Koo N."/>
            <person name="Hong Y."/>
            <person name="Kim R.W."/>
            <person name="Kang W.-H."/>
            <person name="Huh J.H."/>
            <person name="Kang B.-C."/>
            <person name="Yang T.-J."/>
            <person name="Lee Y.-H."/>
            <person name="Bennetzen J.L."/>
            <person name="Choi D."/>
        </authorList>
    </citation>
    <scope>NUCLEOTIDE SEQUENCE [LARGE SCALE GENOMIC DNA]</scope>
    <source>
        <strain evidence="3">cv. PBC81</strain>
    </source>
</reference>
<dbReference type="AlphaFoldDB" id="A0A2G2WCJ2"/>
<feature type="domain" description="Transposase-associated" evidence="1">
    <location>
        <begin position="58"/>
        <end position="139"/>
    </location>
</feature>